<reference evidence="2" key="2">
    <citation type="journal article" date="2021" name="PeerJ">
        <title>Extensive microbial diversity within the chicken gut microbiome revealed by metagenomics and culture.</title>
        <authorList>
            <person name="Gilroy R."/>
            <person name="Ravi A."/>
            <person name="Getino M."/>
            <person name="Pursley I."/>
            <person name="Horton D.L."/>
            <person name="Alikhan N.F."/>
            <person name="Baker D."/>
            <person name="Gharbi K."/>
            <person name="Hall N."/>
            <person name="Watson M."/>
            <person name="Adriaenssens E.M."/>
            <person name="Foster-Nyarko E."/>
            <person name="Jarju S."/>
            <person name="Secka A."/>
            <person name="Antonio M."/>
            <person name="Oren A."/>
            <person name="Chaudhuri R.R."/>
            <person name="La Ragione R."/>
            <person name="Hildebrand F."/>
            <person name="Pallen M.J."/>
        </authorList>
    </citation>
    <scope>NUCLEOTIDE SEQUENCE</scope>
    <source>
        <strain evidence="2">B1-13419</strain>
    </source>
</reference>
<sequence>MKNKFFMLAAATAACFSLVSLTSCEKDNGNENGNEPGTGGESAVISIEKQWIGSITQEGLEVKQCFDINYGVEGGVLIGQYNEGYASMLPEGADPDKSYIAMVMGPDEFVSDTPDADKTSGTVTYKTDMDMDGTAETEVTLEYANLTENSVDITYNDPNSGSAIKVSCTVAPEGTKVYTYADLM</sequence>
<organism evidence="2 3">
    <name type="scientific">Candidatus Cryptobacteroides faecigallinarum</name>
    <dbReference type="NCBI Taxonomy" id="2840763"/>
    <lineage>
        <taxon>Bacteria</taxon>
        <taxon>Pseudomonadati</taxon>
        <taxon>Bacteroidota</taxon>
        <taxon>Bacteroidia</taxon>
        <taxon>Bacteroidales</taxon>
        <taxon>Candidatus Cryptobacteroides</taxon>
    </lineage>
</organism>
<accession>A0A9D9INI9</accession>
<dbReference type="PROSITE" id="PS51257">
    <property type="entry name" value="PROKAR_LIPOPROTEIN"/>
    <property type="match status" value="1"/>
</dbReference>
<feature type="chain" id="PRO_5038891118" description="Lipocalin-like domain-containing protein" evidence="1">
    <location>
        <begin position="26"/>
        <end position="184"/>
    </location>
</feature>
<gene>
    <name evidence="2" type="ORF">IAB91_08265</name>
</gene>
<dbReference type="Proteomes" id="UP000823757">
    <property type="component" value="Unassembled WGS sequence"/>
</dbReference>
<keyword evidence="1" id="KW-0732">Signal</keyword>
<feature type="signal peptide" evidence="1">
    <location>
        <begin position="1"/>
        <end position="25"/>
    </location>
</feature>
<proteinExistence type="predicted"/>
<protein>
    <recommendedName>
        <fullName evidence="4">Lipocalin-like domain-containing protein</fullName>
    </recommendedName>
</protein>
<dbReference type="AlphaFoldDB" id="A0A9D9INI9"/>
<evidence type="ECO:0000313" key="2">
    <source>
        <dbReference type="EMBL" id="MBO8475266.1"/>
    </source>
</evidence>
<evidence type="ECO:0000313" key="3">
    <source>
        <dbReference type="Proteomes" id="UP000823757"/>
    </source>
</evidence>
<reference evidence="2" key="1">
    <citation type="submission" date="2020-10" db="EMBL/GenBank/DDBJ databases">
        <authorList>
            <person name="Gilroy R."/>
        </authorList>
    </citation>
    <scope>NUCLEOTIDE SEQUENCE</scope>
    <source>
        <strain evidence="2">B1-13419</strain>
    </source>
</reference>
<comment type="caution">
    <text evidence="2">The sequence shown here is derived from an EMBL/GenBank/DDBJ whole genome shotgun (WGS) entry which is preliminary data.</text>
</comment>
<dbReference type="EMBL" id="JADIMD010000121">
    <property type="protein sequence ID" value="MBO8475266.1"/>
    <property type="molecule type" value="Genomic_DNA"/>
</dbReference>
<name>A0A9D9INI9_9BACT</name>
<evidence type="ECO:0000256" key="1">
    <source>
        <dbReference type="SAM" id="SignalP"/>
    </source>
</evidence>
<evidence type="ECO:0008006" key="4">
    <source>
        <dbReference type="Google" id="ProtNLM"/>
    </source>
</evidence>